<name>A0A9N8EDM4_9STRA</name>
<dbReference type="InterPro" id="IPR038418">
    <property type="entry name" value="6-PTP_synth/QueD_sf"/>
</dbReference>
<evidence type="ECO:0000256" key="8">
    <source>
        <dbReference type="ARBA" id="ARBA00023239"/>
    </source>
</evidence>
<dbReference type="Gene3D" id="3.30.479.10">
    <property type="entry name" value="6-pyruvoyl tetrahydropterin synthase/QueD"/>
    <property type="match status" value="1"/>
</dbReference>
<evidence type="ECO:0000256" key="4">
    <source>
        <dbReference type="ARBA" id="ARBA00013100"/>
    </source>
</evidence>
<dbReference type="GO" id="GO:0003874">
    <property type="term" value="F:6-pyruvoyltetrahydropterin synthase activity"/>
    <property type="evidence" value="ECO:0007669"/>
    <property type="project" value="UniProtKB-EC"/>
</dbReference>
<comment type="pathway">
    <text evidence="2">Cofactor biosynthesis; tetrahydrobiopterin biosynthesis; tetrahydrobiopterin from 7,8-dihydroneopterin triphosphate: step 1/3.</text>
</comment>
<proteinExistence type="inferred from homology"/>
<keyword evidence="10" id="KW-1185">Reference proteome</keyword>
<dbReference type="Proteomes" id="UP001153069">
    <property type="component" value="Unassembled WGS sequence"/>
</dbReference>
<protein>
    <recommendedName>
        <fullName evidence="4">6-pyruvoyltetrahydropterin synthase</fullName>
        <ecNumber evidence="4">4.2.3.12</ecNumber>
    </recommendedName>
</protein>
<evidence type="ECO:0000256" key="6">
    <source>
        <dbReference type="ARBA" id="ARBA00022833"/>
    </source>
</evidence>
<dbReference type="AlphaFoldDB" id="A0A9N8EDM4"/>
<keyword evidence="5" id="KW-0479">Metal-binding</keyword>
<dbReference type="OrthoDB" id="14045at2759"/>
<dbReference type="GO" id="GO:0006729">
    <property type="term" value="P:tetrahydrobiopterin biosynthetic process"/>
    <property type="evidence" value="ECO:0007669"/>
    <property type="project" value="UniProtKB-KW"/>
</dbReference>
<comment type="cofactor">
    <cofactor evidence="1">
        <name>Zn(2+)</name>
        <dbReference type="ChEBI" id="CHEBI:29105"/>
    </cofactor>
</comment>
<evidence type="ECO:0000256" key="1">
    <source>
        <dbReference type="ARBA" id="ARBA00001947"/>
    </source>
</evidence>
<dbReference type="PANTHER" id="PTHR12589">
    <property type="entry name" value="PYRUVOYL TETRAHYDROBIOPTERIN SYNTHASE"/>
    <property type="match status" value="1"/>
</dbReference>
<reference evidence="9" key="1">
    <citation type="submission" date="2020-06" db="EMBL/GenBank/DDBJ databases">
        <authorList>
            <consortium name="Plant Systems Biology data submission"/>
        </authorList>
    </citation>
    <scope>NUCLEOTIDE SEQUENCE</scope>
    <source>
        <strain evidence="9">D6</strain>
    </source>
</reference>
<keyword evidence="8" id="KW-0456">Lyase</keyword>
<dbReference type="SUPFAM" id="SSF55620">
    <property type="entry name" value="Tetrahydrobiopterin biosynthesis enzymes-like"/>
    <property type="match status" value="1"/>
</dbReference>
<dbReference type="InterPro" id="IPR007115">
    <property type="entry name" value="6-PTP_synth/QueD"/>
</dbReference>
<evidence type="ECO:0000313" key="10">
    <source>
        <dbReference type="Proteomes" id="UP001153069"/>
    </source>
</evidence>
<keyword evidence="7" id="KW-0783">Tetrahydrobiopterin biosynthesis</keyword>
<comment type="caution">
    <text evidence="9">The sequence shown here is derived from an EMBL/GenBank/DDBJ whole genome shotgun (WGS) entry which is preliminary data.</text>
</comment>
<evidence type="ECO:0000313" key="9">
    <source>
        <dbReference type="EMBL" id="CAB9517336.1"/>
    </source>
</evidence>
<evidence type="ECO:0000256" key="5">
    <source>
        <dbReference type="ARBA" id="ARBA00022723"/>
    </source>
</evidence>
<dbReference type="GO" id="GO:0046872">
    <property type="term" value="F:metal ion binding"/>
    <property type="evidence" value="ECO:0007669"/>
    <property type="project" value="UniProtKB-KW"/>
</dbReference>
<accession>A0A9N8EDM4</accession>
<dbReference type="PANTHER" id="PTHR12589:SF7">
    <property type="entry name" value="6-PYRUVOYL TETRAHYDROBIOPTERIN SYNTHASE"/>
    <property type="match status" value="1"/>
</dbReference>
<evidence type="ECO:0000256" key="7">
    <source>
        <dbReference type="ARBA" id="ARBA00023007"/>
    </source>
</evidence>
<sequence>MSSFQTSFEVRVAKDTFKFNAAHFVAFKNFRERLHGHNYQVAVKLLGSRKIGHDGYVVDFGDIKAVTKKVCKSLNEHFLCPMLSDVITISVIDNNSNNNPELGDGAIVKLVCEDGAVFVFPKQDCLLLPLVHATAEELAIYLWGKILQGLDATFLRKRGIHTMEVTVAEAVGQEALFRHEIPSTNNMDEIALDVRTFIDSGEITPTPCFPVDGKKSCDGSCEASQKLFSAKLQQLADSLNSGKLQDKLPTGGITGEDLQKLIE</sequence>
<keyword evidence="6" id="KW-0862">Zinc</keyword>
<dbReference type="EMBL" id="CAICTM010000849">
    <property type="protein sequence ID" value="CAB9517336.1"/>
    <property type="molecule type" value="Genomic_DNA"/>
</dbReference>
<dbReference type="Pfam" id="PF01242">
    <property type="entry name" value="PTPS"/>
    <property type="match status" value="1"/>
</dbReference>
<comment type="similarity">
    <text evidence="3">Belongs to the PTPS family.</text>
</comment>
<dbReference type="EC" id="4.2.3.12" evidence="4"/>
<gene>
    <name evidence="9" type="ORF">SEMRO_850_G210610.1</name>
</gene>
<evidence type="ECO:0000256" key="3">
    <source>
        <dbReference type="ARBA" id="ARBA00009164"/>
    </source>
</evidence>
<organism evidence="9 10">
    <name type="scientific">Seminavis robusta</name>
    <dbReference type="NCBI Taxonomy" id="568900"/>
    <lineage>
        <taxon>Eukaryota</taxon>
        <taxon>Sar</taxon>
        <taxon>Stramenopiles</taxon>
        <taxon>Ochrophyta</taxon>
        <taxon>Bacillariophyta</taxon>
        <taxon>Bacillariophyceae</taxon>
        <taxon>Bacillariophycidae</taxon>
        <taxon>Naviculales</taxon>
        <taxon>Naviculaceae</taxon>
        <taxon>Seminavis</taxon>
    </lineage>
</organism>
<evidence type="ECO:0000256" key="2">
    <source>
        <dbReference type="ARBA" id="ARBA00005126"/>
    </source>
</evidence>